<dbReference type="Proteomes" id="UP000199759">
    <property type="component" value="Unassembled WGS sequence"/>
</dbReference>
<sequence length="400" mass="42742">MIRRILASTVLAALASSTALTSAHADDASGWEFDGVPGWSNAASGDSFTFRGRIYLDAANVDFERAGTTTSFNASEIRTARLGVTGQYSGVGYVAEFDLINEAVIAKDAYLTFHADGFDILAGNMKTPNSLEEQTSSRYITFMERGTGIELFGLGRRVGVAFARHGENYTVKAGLYGGAPGDLSESLELDDSSALAARVTYTPVHTDALLVHLGASVREFDYGDAGTRVRARPRTHITDRIVTADFRPGSALGEADSSTFVGLEAATVSGSFHAHAEYMTMELDGPAGNPRIDSAFVNLGYFITGETRSYSTSSGTFSRTRPARPVSEGGTGAVEIAARYDYSDLNDVAAGELTTWTVGLNWYVEDHFRVMANYVTGELAVAGGANTDVSGPQVRVQWDF</sequence>
<keyword evidence="3" id="KW-1185">Reference proteome</keyword>
<dbReference type="Pfam" id="PF07396">
    <property type="entry name" value="Porin_O_P"/>
    <property type="match status" value="1"/>
</dbReference>
<dbReference type="Gene3D" id="2.40.160.10">
    <property type="entry name" value="Porin"/>
    <property type="match status" value="1"/>
</dbReference>
<accession>A0A1G9NG22</accession>
<evidence type="ECO:0000313" key="2">
    <source>
        <dbReference type="EMBL" id="SDL85360.1"/>
    </source>
</evidence>
<evidence type="ECO:0000313" key="3">
    <source>
        <dbReference type="Proteomes" id="UP000199759"/>
    </source>
</evidence>
<dbReference type="STRING" id="144026.SAMN04488568_102333"/>
<keyword evidence="1" id="KW-0732">Signal</keyword>
<dbReference type="OrthoDB" id="7217987at2"/>
<dbReference type="InterPro" id="IPR023614">
    <property type="entry name" value="Porin_dom_sf"/>
</dbReference>
<organism evidence="2 3">
    <name type="scientific">Maricaulis salignorans</name>
    <dbReference type="NCBI Taxonomy" id="144026"/>
    <lineage>
        <taxon>Bacteria</taxon>
        <taxon>Pseudomonadati</taxon>
        <taxon>Pseudomonadota</taxon>
        <taxon>Alphaproteobacteria</taxon>
        <taxon>Maricaulales</taxon>
        <taxon>Maricaulaceae</taxon>
        <taxon>Maricaulis</taxon>
    </lineage>
</organism>
<dbReference type="RefSeq" id="WP_091766758.1">
    <property type="nucleotide sequence ID" value="NZ_FNHG01000002.1"/>
</dbReference>
<gene>
    <name evidence="2" type="ORF">SAMN04488568_102333</name>
</gene>
<proteinExistence type="predicted"/>
<dbReference type="EMBL" id="FNHG01000002">
    <property type="protein sequence ID" value="SDL85360.1"/>
    <property type="molecule type" value="Genomic_DNA"/>
</dbReference>
<dbReference type="AlphaFoldDB" id="A0A1G9NG22"/>
<name>A0A1G9NG22_9PROT</name>
<protein>
    <submittedName>
        <fullName evidence="2">Phosphate-selective porin OprO and OprP</fullName>
    </submittedName>
</protein>
<feature type="chain" id="PRO_5011472697" evidence="1">
    <location>
        <begin position="26"/>
        <end position="400"/>
    </location>
</feature>
<feature type="signal peptide" evidence="1">
    <location>
        <begin position="1"/>
        <end position="25"/>
    </location>
</feature>
<dbReference type="InterPro" id="IPR010870">
    <property type="entry name" value="Porin_O/P"/>
</dbReference>
<dbReference type="SUPFAM" id="SSF56935">
    <property type="entry name" value="Porins"/>
    <property type="match status" value="1"/>
</dbReference>
<evidence type="ECO:0000256" key="1">
    <source>
        <dbReference type="SAM" id="SignalP"/>
    </source>
</evidence>
<reference evidence="2 3" key="1">
    <citation type="submission" date="2016-10" db="EMBL/GenBank/DDBJ databases">
        <authorList>
            <person name="de Groot N.N."/>
        </authorList>
    </citation>
    <scope>NUCLEOTIDE SEQUENCE [LARGE SCALE GENOMIC DNA]</scope>
    <source>
        <strain evidence="2 3">DSM 16077</strain>
    </source>
</reference>